<feature type="transmembrane region" description="Helical" evidence="9">
    <location>
        <begin position="441"/>
        <end position="459"/>
    </location>
</feature>
<dbReference type="GO" id="GO:0099093">
    <property type="term" value="P:calcium export from the mitochondrion"/>
    <property type="evidence" value="ECO:0007669"/>
    <property type="project" value="TreeGrafter"/>
</dbReference>
<feature type="transmembrane region" description="Helical" evidence="9">
    <location>
        <begin position="251"/>
        <end position="269"/>
    </location>
</feature>
<keyword evidence="3" id="KW-0050">Antiport</keyword>
<dbReference type="GO" id="GO:0016020">
    <property type="term" value="C:membrane"/>
    <property type="evidence" value="ECO:0007669"/>
    <property type="project" value="UniProtKB-SubCell"/>
</dbReference>
<keyword evidence="10" id="KW-0732">Signal</keyword>
<feature type="transmembrane region" description="Helical" evidence="9">
    <location>
        <begin position="380"/>
        <end position="398"/>
    </location>
</feature>
<feature type="transmembrane region" description="Helical" evidence="9">
    <location>
        <begin position="465"/>
        <end position="487"/>
    </location>
</feature>
<feature type="domain" description="Sodium/calcium exchanger membrane region" evidence="11">
    <location>
        <begin position="122"/>
        <end position="262"/>
    </location>
</feature>
<keyword evidence="4" id="KW-0106">Calcium</keyword>
<protein>
    <recommendedName>
        <fullName evidence="11">Sodium/calcium exchanger membrane region domain-containing protein</fullName>
    </recommendedName>
</protein>
<feature type="transmembrane region" description="Helical" evidence="9">
    <location>
        <begin position="113"/>
        <end position="136"/>
    </location>
</feature>
<sequence length="606" mass="67055">MNCRILVPANFVLLLWCSVKYYAVCASVESSSVTMTFQTATSINDSGFRNGMRFYEAKRLGMLMKGTGDECHMVMKVSADQRCSFVQSTPDCAQEDGFIDYLDIAFCFFPSHLFPFAMFLFIVWLLFLFMALGLTASKFFCPNLSAISATLRLTHNVAGVTFLALGNGAPDVFSAMVAFSRPHTAGLAIGALFGAGIFVTTVVAGCVALVKPFTVASRPFLRDVIFYMAAVFWTFVILYKGHISLAETLGYIGLYVLYVFTVVISAYIYSRQKRSLNGPLQNGSVHTPDFQSSSDDEDPRFSSGSIQEYESEYQPLLPYTESTAQILLSSLNPVDSRRWRRKPWYWKAIKVMKVPWEVLLLLTVPVVDPDKEDRNWKRPLNCLHLVTGPLVCVLTFSSGKYGLHYIEGEFPVWALTLISGLFLSIIIFCTTTNEQPPRYHFVFSLMGFIVSAIWISTAASEVVSLLHTLGVVFSLSNTVLGLTLLAWGNSIGDCFSDITIARQGYPRMAISACFGGIIFNMLFGVGLGCLVQLFNQHNVVTLETAGLLEWVLAAGLGLSLVLSFVLVPLQCFHLGRTYGIFLLLIYAIFLLVALLTEFGMIHIGGV</sequence>
<dbReference type="Pfam" id="PF01699">
    <property type="entry name" value="Na_Ca_ex"/>
    <property type="match status" value="2"/>
</dbReference>
<keyword evidence="2" id="KW-0813">Transport</keyword>
<dbReference type="InterPro" id="IPR051359">
    <property type="entry name" value="CaCA_antiporter"/>
</dbReference>
<feature type="transmembrane region" description="Helical" evidence="9">
    <location>
        <begin position="220"/>
        <end position="239"/>
    </location>
</feature>
<evidence type="ECO:0000256" key="7">
    <source>
        <dbReference type="ARBA" id="ARBA00023136"/>
    </source>
</evidence>
<feature type="chain" id="PRO_5035949600" description="Sodium/calcium exchanger membrane region domain-containing protein" evidence="10">
    <location>
        <begin position="27"/>
        <end position="606"/>
    </location>
</feature>
<dbReference type="AlphaFoldDB" id="A0A8T3DX34"/>
<evidence type="ECO:0000256" key="10">
    <source>
        <dbReference type="SAM" id="SignalP"/>
    </source>
</evidence>
<keyword evidence="6 9" id="KW-1133">Transmembrane helix</keyword>
<feature type="region of interest" description="Disordered" evidence="8">
    <location>
        <begin position="280"/>
        <end position="303"/>
    </location>
</feature>
<dbReference type="InterPro" id="IPR004837">
    <property type="entry name" value="NaCa_Exmemb"/>
</dbReference>
<evidence type="ECO:0000256" key="9">
    <source>
        <dbReference type="SAM" id="Phobius"/>
    </source>
</evidence>
<evidence type="ECO:0000256" key="3">
    <source>
        <dbReference type="ARBA" id="ARBA00022449"/>
    </source>
</evidence>
<feature type="transmembrane region" description="Helical" evidence="9">
    <location>
        <begin position="547"/>
        <end position="569"/>
    </location>
</feature>
<keyword evidence="13" id="KW-1185">Reference proteome</keyword>
<reference evidence="12" key="1">
    <citation type="submission" date="2021-01" db="EMBL/GenBank/DDBJ databases">
        <authorList>
            <person name="Zahm M."/>
            <person name="Roques C."/>
            <person name="Cabau C."/>
            <person name="Klopp C."/>
            <person name="Donnadieu C."/>
            <person name="Jouanno E."/>
            <person name="Lampietro C."/>
            <person name="Louis A."/>
            <person name="Herpin A."/>
            <person name="Echchiki A."/>
            <person name="Berthelot C."/>
            <person name="Parey E."/>
            <person name="Roest-Crollius H."/>
            <person name="Braasch I."/>
            <person name="Postlethwait J."/>
            <person name="Bobe J."/>
            <person name="Montfort J."/>
            <person name="Bouchez O."/>
            <person name="Begum T."/>
            <person name="Mejri S."/>
            <person name="Adams A."/>
            <person name="Chen W.-J."/>
            <person name="Guiguen Y."/>
        </authorList>
    </citation>
    <scope>NUCLEOTIDE SEQUENCE</scope>
    <source>
        <tissue evidence="12">Blood</tissue>
    </source>
</reference>
<name>A0A8T3DX34_9TELE</name>
<keyword evidence="7 9" id="KW-0472">Membrane</keyword>
<evidence type="ECO:0000256" key="4">
    <source>
        <dbReference type="ARBA" id="ARBA00022568"/>
    </source>
</evidence>
<feature type="transmembrane region" description="Helical" evidence="9">
    <location>
        <begin position="157"/>
        <end position="179"/>
    </location>
</feature>
<accession>A0A8T3DX34</accession>
<dbReference type="Gene3D" id="1.20.1420.30">
    <property type="entry name" value="NCX, central ion-binding region"/>
    <property type="match status" value="2"/>
</dbReference>
<feature type="transmembrane region" description="Helical" evidence="9">
    <location>
        <begin position="185"/>
        <end position="208"/>
    </location>
</feature>
<feature type="transmembrane region" description="Helical" evidence="9">
    <location>
        <begin position="581"/>
        <end position="603"/>
    </location>
</feature>
<evidence type="ECO:0000256" key="1">
    <source>
        <dbReference type="ARBA" id="ARBA00004141"/>
    </source>
</evidence>
<evidence type="ECO:0000256" key="2">
    <source>
        <dbReference type="ARBA" id="ARBA00022448"/>
    </source>
</evidence>
<dbReference type="InterPro" id="IPR044880">
    <property type="entry name" value="NCX_ion-bd_dom_sf"/>
</dbReference>
<keyword evidence="4" id="KW-0109">Calcium transport</keyword>
<evidence type="ECO:0000256" key="8">
    <source>
        <dbReference type="SAM" id="MobiDB-lite"/>
    </source>
</evidence>
<dbReference type="EMBL" id="JAERUA010000004">
    <property type="protein sequence ID" value="KAI1900496.1"/>
    <property type="molecule type" value="Genomic_DNA"/>
</dbReference>
<dbReference type="GO" id="GO:0005432">
    <property type="term" value="F:calcium:sodium antiporter activity"/>
    <property type="evidence" value="ECO:0007669"/>
    <property type="project" value="TreeGrafter"/>
</dbReference>
<feature type="signal peptide" evidence="10">
    <location>
        <begin position="1"/>
        <end position="26"/>
    </location>
</feature>
<dbReference type="PANTHER" id="PTHR12266:SF0">
    <property type="entry name" value="MITOCHONDRIAL SODIUM_CALCIUM EXCHANGER PROTEIN"/>
    <property type="match status" value="1"/>
</dbReference>
<feature type="transmembrane region" description="Helical" evidence="9">
    <location>
        <begin position="410"/>
        <end position="429"/>
    </location>
</feature>
<dbReference type="GO" id="GO:0006874">
    <property type="term" value="P:intracellular calcium ion homeostasis"/>
    <property type="evidence" value="ECO:0007669"/>
    <property type="project" value="TreeGrafter"/>
</dbReference>
<dbReference type="PANTHER" id="PTHR12266">
    <property type="entry name" value="NA+/CA2+ K+ INDEPENDENT EXCHANGER"/>
    <property type="match status" value="1"/>
</dbReference>
<feature type="domain" description="Sodium/calcium exchanger membrane region" evidence="11">
    <location>
        <begin position="444"/>
        <end position="594"/>
    </location>
</feature>
<evidence type="ECO:0000256" key="5">
    <source>
        <dbReference type="ARBA" id="ARBA00022692"/>
    </source>
</evidence>
<keyword evidence="5 9" id="KW-0812">Transmembrane</keyword>
<comment type="caution">
    <text evidence="12">The sequence shown here is derived from an EMBL/GenBank/DDBJ whole genome shotgun (WGS) entry which is preliminary data.</text>
</comment>
<organism evidence="12 13">
    <name type="scientific">Albula goreensis</name>
    <dbReference type="NCBI Taxonomy" id="1534307"/>
    <lineage>
        <taxon>Eukaryota</taxon>
        <taxon>Metazoa</taxon>
        <taxon>Chordata</taxon>
        <taxon>Craniata</taxon>
        <taxon>Vertebrata</taxon>
        <taxon>Euteleostomi</taxon>
        <taxon>Actinopterygii</taxon>
        <taxon>Neopterygii</taxon>
        <taxon>Teleostei</taxon>
        <taxon>Albuliformes</taxon>
        <taxon>Albulidae</taxon>
        <taxon>Albula</taxon>
    </lineage>
</organism>
<evidence type="ECO:0000313" key="12">
    <source>
        <dbReference type="EMBL" id="KAI1900496.1"/>
    </source>
</evidence>
<dbReference type="Proteomes" id="UP000829720">
    <property type="component" value="Unassembled WGS sequence"/>
</dbReference>
<gene>
    <name evidence="12" type="ORF">AGOR_G00050530</name>
</gene>
<evidence type="ECO:0000256" key="6">
    <source>
        <dbReference type="ARBA" id="ARBA00022989"/>
    </source>
</evidence>
<comment type="subcellular location">
    <subcellularLocation>
        <location evidence="1">Membrane</location>
        <topology evidence="1">Multi-pass membrane protein</topology>
    </subcellularLocation>
</comment>
<proteinExistence type="predicted"/>
<dbReference type="OrthoDB" id="407410at2759"/>
<evidence type="ECO:0000313" key="13">
    <source>
        <dbReference type="Proteomes" id="UP000829720"/>
    </source>
</evidence>
<feature type="transmembrane region" description="Helical" evidence="9">
    <location>
        <begin position="508"/>
        <end position="535"/>
    </location>
</feature>
<evidence type="ECO:0000259" key="11">
    <source>
        <dbReference type="Pfam" id="PF01699"/>
    </source>
</evidence>
<feature type="compositionally biased region" description="Polar residues" evidence="8">
    <location>
        <begin position="280"/>
        <end position="293"/>
    </location>
</feature>
<keyword evidence="4" id="KW-0406">Ion transport</keyword>